<organism evidence="2 3">
    <name type="scientific">Algoriphagus jejuensis</name>
    <dbReference type="NCBI Taxonomy" id="419934"/>
    <lineage>
        <taxon>Bacteria</taxon>
        <taxon>Pseudomonadati</taxon>
        <taxon>Bacteroidota</taxon>
        <taxon>Cytophagia</taxon>
        <taxon>Cytophagales</taxon>
        <taxon>Cyclobacteriaceae</taxon>
        <taxon>Algoriphagus</taxon>
    </lineage>
</organism>
<keyword evidence="1" id="KW-0732">Signal</keyword>
<sequence length="147" mass="16275">MKKLLFLALILLGYTSIAQAQVSVGMNFQTSDIFLTVGTDPDREFFGEARLGIDHEIGLELMGAYNFVRKSEVNAYVGAGLGLFGDDHHNHHHDDHDDIYFAIPFGVLVKPFSSTRNLGIVVEAAPVFSGHDHNYFRGGVGIKYTFK</sequence>
<keyword evidence="3" id="KW-1185">Reference proteome</keyword>
<evidence type="ECO:0000313" key="3">
    <source>
        <dbReference type="Proteomes" id="UP001500469"/>
    </source>
</evidence>
<reference evidence="3" key="1">
    <citation type="journal article" date="2019" name="Int. J. Syst. Evol. Microbiol.">
        <title>The Global Catalogue of Microorganisms (GCM) 10K type strain sequencing project: providing services to taxonomists for standard genome sequencing and annotation.</title>
        <authorList>
            <consortium name="The Broad Institute Genomics Platform"/>
            <consortium name="The Broad Institute Genome Sequencing Center for Infectious Disease"/>
            <person name="Wu L."/>
            <person name="Ma J."/>
        </authorList>
    </citation>
    <scope>NUCLEOTIDE SEQUENCE [LARGE SCALE GENOMIC DNA]</scope>
    <source>
        <strain evidence="3">JCM 16112</strain>
    </source>
</reference>
<dbReference type="RefSeq" id="WP_343848577.1">
    <property type="nucleotide sequence ID" value="NZ_BAAAFI010000002.1"/>
</dbReference>
<proteinExistence type="predicted"/>
<dbReference type="Proteomes" id="UP001500469">
    <property type="component" value="Unassembled WGS sequence"/>
</dbReference>
<name>A0ABP3YAU2_9BACT</name>
<feature type="chain" id="PRO_5045273923" description="Outer membrane insertion C-signal" evidence="1">
    <location>
        <begin position="21"/>
        <end position="147"/>
    </location>
</feature>
<dbReference type="EMBL" id="BAAAFI010000002">
    <property type="protein sequence ID" value="GAA0877799.1"/>
    <property type="molecule type" value="Genomic_DNA"/>
</dbReference>
<feature type="signal peptide" evidence="1">
    <location>
        <begin position="1"/>
        <end position="20"/>
    </location>
</feature>
<evidence type="ECO:0000313" key="2">
    <source>
        <dbReference type="EMBL" id="GAA0877799.1"/>
    </source>
</evidence>
<accession>A0ABP3YAU2</accession>
<protein>
    <recommendedName>
        <fullName evidence="4">Outer membrane insertion C-signal</fullName>
    </recommendedName>
</protein>
<gene>
    <name evidence="2" type="ORF">GCM10009119_07670</name>
</gene>
<comment type="caution">
    <text evidence="2">The sequence shown here is derived from an EMBL/GenBank/DDBJ whole genome shotgun (WGS) entry which is preliminary data.</text>
</comment>
<evidence type="ECO:0008006" key="4">
    <source>
        <dbReference type="Google" id="ProtNLM"/>
    </source>
</evidence>
<evidence type="ECO:0000256" key="1">
    <source>
        <dbReference type="SAM" id="SignalP"/>
    </source>
</evidence>